<gene>
    <name evidence="3" type="ordered locus">RER_pREC1-00480</name>
</gene>
<reference evidence="3 4" key="2">
    <citation type="journal article" date="2006" name="Environ. Microbiol.">
        <title>Sequence analysis of three plasmids harboured in Rhodococcus erythropolis strain PR4.</title>
        <authorList>
            <person name="Sekine M."/>
            <person name="Tanikawa S."/>
            <person name="Omata S."/>
            <person name="Saito M."/>
            <person name="Fujisawa T."/>
            <person name="Tsukatani N."/>
            <person name="Tajima T."/>
            <person name="Sekigawa T."/>
            <person name="Kosugi H."/>
            <person name="Matsuo Y."/>
            <person name="Nishiko R."/>
            <person name="Imamura K."/>
            <person name="Ito M."/>
            <person name="Narita H."/>
            <person name="Tago S."/>
            <person name="Fujita N."/>
            <person name="Harayama S."/>
        </authorList>
    </citation>
    <scope>NUCLEOTIDE SEQUENCE [LARGE SCALE GENOMIC DNA]</scope>
    <source>
        <strain evidence="4">PR4 / NBRC 100887</strain>
        <plasmid evidence="3 4">pREC1</plasmid>
    </source>
</reference>
<evidence type="ECO:0000313" key="4">
    <source>
        <dbReference type="Proteomes" id="UP000002204"/>
    </source>
</evidence>
<organism evidence="3 4">
    <name type="scientific">Rhodococcus erythropolis (strain PR4 / NBRC 100887)</name>
    <dbReference type="NCBI Taxonomy" id="234621"/>
    <lineage>
        <taxon>Bacteria</taxon>
        <taxon>Bacillati</taxon>
        <taxon>Actinomycetota</taxon>
        <taxon>Actinomycetes</taxon>
        <taxon>Mycobacteriales</taxon>
        <taxon>Nocardiaceae</taxon>
        <taxon>Rhodococcus</taxon>
        <taxon>Rhodococcus erythropolis group</taxon>
    </lineage>
</organism>
<protein>
    <recommendedName>
        <fullName evidence="2">DUF8176 domain-containing protein</fullName>
    </recommendedName>
</protein>
<keyword evidence="1" id="KW-0812">Transmembrane</keyword>
<geneLocation type="plasmid" evidence="3 4">
    <name>pREC1</name>
</geneLocation>
<feature type="transmembrane region" description="Helical" evidence="1">
    <location>
        <begin position="214"/>
        <end position="235"/>
    </location>
</feature>
<dbReference type="RefSeq" id="WP_011331193.1">
    <property type="nucleotide sequence ID" value="NC_007486.1"/>
</dbReference>
<evidence type="ECO:0000313" key="3">
    <source>
        <dbReference type="EMBL" id="BAE46289.1"/>
    </source>
</evidence>
<dbReference type="InterPro" id="IPR058489">
    <property type="entry name" value="DUF8176"/>
</dbReference>
<keyword evidence="1" id="KW-1133">Transmembrane helix</keyword>
<dbReference type="eggNOG" id="ENOG5033VEH">
    <property type="taxonomic scope" value="Bacteria"/>
</dbReference>
<dbReference type="EMBL" id="AP008932">
    <property type="protein sequence ID" value="BAE46289.1"/>
    <property type="molecule type" value="Genomic_DNA"/>
</dbReference>
<dbReference type="Proteomes" id="UP000002204">
    <property type="component" value="Plasmid pREC1"/>
</dbReference>
<proteinExistence type="predicted"/>
<dbReference type="KEGG" id="rer:RER_pREC1-00480"/>
<evidence type="ECO:0000259" key="2">
    <source>
        <dbReference type="Pfam" id="PF26527"/>
    </source>
</evidence>
<keyword evidence="3" id="KW-0614">Plasmid</keyword>
<evidence type="ECO:0000256" key="1">
    <source>
        <dbReference type="SAM" id="Phobius"/>
    </source>
</evidence>
<feature type="domain" description="DUF8176" evidence="2">
    <location>
        <begin position="265"/>
        <end position="380"/>
    </location>
</feature>
<dbReference type="HOGENOM" id="CLU_756213_0_0_11"/>
<dbReference type="Pfam" id="PF26527">
    <property type="entry name" value="DUF8176"/>
    <property type="match status" value="1"/>
</dbReference>
<keyword evidence="1" id="KW-0472">Membrane</keyword>
<name>Q3L924_RHOE4</name>
<accession>Q3L924</accession>
<sequence>MATDNRTDNRTDNDLFPDVLEHYGNDDIGMRGDVDFPVPQENYETEYTTDDDAGDDDVMLPLVGIDPQPIAYESEPLPVGGFSVDQDVTTVLPVYVPDAVVDPVVEHYGAAEDTTAEATFDNDSAAALGVDEDDPYAGAPDWVRAHIPRGPLTAPESTRRGISGRIPRRPARTAVEAAELPTEQIAVEPKAPKVRKPPKVKTVRDLSDGSRSPWLLGGAAAAVIAVVIGGAAVAFSGSDDGGEVAAPPLPSSSKTAGPTIAEAPAWCASSAAGGKVVGNGPGDQTSGPGLIQAFDYAYYVQRDAAKVSSMYVTPQPLPPLQESIDMAAALGTEHCLTIAPTANANVFDVQLQLRAASGTESGATQRITLAQAGSGLKIAALEEIPQ</sequence>
<dbReference type="PATRIC" id="fig|234621.6.peg.52"/>
<reference evidence="4" key="1">
    <citation type="submission" date="2005-03" db="EMBL/GenBank/DDBJ databases">
        <title>Comparison of the complete genome sequences of Rhodococcus erythropolis PR4 and Rhodococcus opacus B4.</title>
        <authorList>
            <person name="Takarada H."/>
            <person name="Sekine M."/>
            <person name="Hosoyama A."/>
            <person name="Yamada R."/>
            <person name="Fujisawa T."/>
            <person name="Omata S."/>
            <person name="Shimizu A."/>
            <person name="Tsukatani N."/>
            <person name="Tanikawa S."/>
            <person name="Fujita N."/>
            <person name="Harayama S."/>
        </authorList>
    </citation>
    <scope>NUCLEOTIDE SEQUENCE [LARGE SCALE GENOMIC DNA]</scope>
    <source>
        <strain evidence="4">PR4 / NBRC 100887</strain>
        <plasmid evidence="4">pREC1</plasmid>
    </source>
</reference>
<dbReference type="AlphaFoldDB" id="Q3L924"/>